<sequence length="118" mass="12877">MLSCGAAFPWGCFRGLWPGMLDPAGAAGVFPDPVMPGIAMSLGQKLCQESLPQFSVSSPWHRGIRKNPRRPSRIQHAGPKPPETPPRKRSPTGKHHGRSTATLKINVFPKCVKMLVEL</sequence>
<accession>A0A3E3ILU0</accession>
<feature type="region of interest" description="Disordered" evidence="1">
    <location>
        <begin position="57"/>
        <end position="102"/>
    </location>
</feature>
<gene>
    <name evidence="2" type="ORF">DWY69_20580</name>
</gene>
<evidence type="ECO:0000313" key="3">
    <source>
        <dbReference type="Proteomes" id="UP000261166"/>
    </source>
</evidence>
<comment type="caution">
    <text evidence="2">The sequence shown here is derived from an EMBL/GenBank/DDBJ whole genome shotgun (WGS) entry which is preliminary data.</text>
</comment>
<protein>
    <submittedName>
        <fullName evidence="2">Uncharacterized protein</fullName>
    </submittedName>
</protein>
<feature type="compositionally biased region" description="Basic residues" evidence="1">
    <location>
        <begin position="62"/>
        <end position="73"/>
    </location>
</feature>
<dbReference type="AlphaFoldDB" id="A0A3E3ILU0"/>
<feature type="compositionally biased region" description="Basic residues" evidence="1">
    <location>
        <begin position="87"/>
        <end position="98"/>
    </location>
</feature>
<evidence type="ECO:0000256" key="1">
    <source>
        <dbReference type="SAM" id="MobiDB-lite"/>
    </source>
</evidence>
<name>A0A3E3ILU0_9FIRM</name>
<evidence type="ECO:0000313" key="2">
    <source>
        <dbReference type="EMBL" id="RGE68036.1"/>
    </source>
</evidence>
<organism evidence="2 3">
    <name type="scientific">Eisenbergiella massiliensis</name>
    <dbReference type="NCBI Taxonomy" id="1720294"/>
    <lineage>
        <taxon>Bacteria</taxon>
        <taxon>Bacillati</taxon>
        <taxon>Bacillota</taxon>
        <taxon>Clostridia</taxon>
        <taxon>Lachnospirales</taxon>
        <taxon>Lachnospiraceae</taxon>
        <taxon>Eisenbergiella</taxon>
    </lineage>
</organism>
<dbReference type="EMBL" id="QVLU01000021">
    <property type="protein sequence ID" value="RGE68036.1"/>
    <property type="molecule type" value="Genomic_DNA"/>
</dbReference>
<reference evidence="2 3" key="1">
    <citation type="submission" date="2018-08" db="EMBL/GenBank/DDBJ databases">
        <title>A genome reference for cultivated species of the human gut microbiota.</title>
        <authorList>
            <person name="Zou Y."/>
            <person name="Xue W."/>
            <person name="Luo G."/>
        </authorList>
    </citation>
    <scope>NUCLEOTIDE SEQUENCE [LARGE SCALE GENOMIC DNA]</scope>
    <source>
        <strain evidence="2 3">AF26-4BH</strain>
    </source>
</reference>
<proteinExistence type="predicted"/>
<dbReference type="Proteomes" id="UP000261166">
    <property type="component" value="Unassembled WGS sequence"/>
</dbReference>